<dbReference type="Proteomes" id="UP001341840">
    <property type="component" value="Unassembled WGS sequence"/>
</dbReference>
<organism evidence="1 2">
    <name type="scientific">Stylosanthes scabra</name>
    <dbReference type="NCBI Taxonomy" id="79078"/>
    <lineage>
        <taxon>Eukaryota</taxon>
        <taxon>Viridiplantae</taxon>
        <taxon>Streptophyta</taxon>
        <taxon>Embryophyta</taxon>
        <taxon>Tracheophyta</taxon>
        <taxon>Spermatophyta</taxon>
        <taxon>Magnoliopsida</taxon>
        <taxon>eudicotyledons</taxon>
        <taxon>Gunneridae</taxon>
        <taxon>Pentapetalae</taxon>
        <taxon>rosids</taxon>
        <taxon>fabids</taxon>
        <taxon>Fabales</taxon>
        <taxon>Fabaceae</taxon>
        <taxon>Papilionoideae</taxon>
        <taxon>50 kb inversion clade</taxon>
        <taxon>dalbergioids sensu lato</taxon>
        <taxon>Dalbergieae</taxon>
        <taxon>Pterocarpus clade</taxon>
        <taxon>Stylosanthes</taxon>
    </lineage>
</organism>
<gene>
    <name evidence="1" type="ORF">PIB30_098775</name>
</gene>
<sequence length="91" mass="10307">MVMTTTEKQSRVVIQRRPLGIENGIGKAKEGIGSKGFMKRSEEENRALCDRTCASCVRTVPWESLRRLSAQLERTDASLVRPHKSEENVDF</sequence>
<name>A0ABU6UZD8_9FABA</name>
<evidence type="ECO:0000313" key="1">
    <source>
        <dbReference type="EMBL" id="MED6165353.1"/>
    </source>
</evidence>
<evidence type="ECO:0000313" key="2">
    <source>
        <dbReference type="Proteomes" id="UP001341840"/>
    </source>
</evidence>
<reference evidence="1 2" key="1">
    <citation type="journal article" date="2023" name="Plants (Basel)">
        <title>Bridging the Gap: Combining Genomics and Transcriptomics Approaches to Understand Stylosanthes scabra, an Orphan Legume from the Brazilian Caatinga.</title>
        <authorList>
            <person name="Ferreira-Neto J.R.C."/>
            <person name="da Silva M.D."/>
            <person name="Binneck E."/>
            <person name="de Melo N.F."/>
            <person name="da Silva R.H."/>
            <person name="de Melo A.L.T.M."/>
            <person name="Pandolfi V."/>
            <person name="Bustamante F.O."/>
            <person name="Brasileiro-Vidal A.C."/>
            <person name="Benko-Iseppon A.M."/>
        </authorList>
    </citation>
    <scope>NUCLEOTIDE SEQUENCE [LARGE SCALE GENOMIC DNA]</scope>
    <source>
        <tissue evidence="1">Leaves</tissue>
    </source>
</reference>
<dbReference type="EMBL" id="JASCZI010123395">
    <property type="protein sequence ID" value="MED6165353.1"/>
    <property type="molecule type" value="Genomic_DNA"/>
</dbReference>
<comment type="caution">
    <text evidence="1">The sequence shown here is derived from an EMBL/GenBank/DDBJ whole genome shotgun (WGS) entry which is preliminary data.</text>
</comment>
<keyword evidence="2" id="KW-1185">Reference proteome</keyword>
<proteinExistence type="predicted"/>
<protein>
    <submittedName>
        <fullName evidence="1">Uncharacterized protein</fullName>
    </submittedName>
</protein>
<accession>A0ABU6UZD8</accession>